<dbReference type="Pfam" id="PF03466">
    <property type="entry name" value="LysR_substrate"/>
    <property type="match status" value="1"/>
</dbReference>
<protein>
    <submittedName>
        <fullName evidence="6">DNA-binding transcriptional LysR family regulator</fullName>
    </submittedName>
</protein>
<dbReference type="InterPro" id="IPR005119">
    <property type="entry name" value="LysR_subst-bd"/>
</dbReference>
<dbReference type="GO" id="GO:0003700">
    <property type="term" value="F:DNA-binding transcription factor activity"/>
    <property type="evidence" value="ECO:0007669"/>
    <property type="project" value="InterPro"/>
</dbReference>
<comment type="similarity">
    <text evidence="1">Belongs to the LysR transcriptional regulatory family.</text>
</comment>
<dbReference type="InterPro" id="IPR036390">
    <property type="entry name" value="WH_DNA-bd_sf"/>
</dbReference>
<evidence type="ECO:0000259" key="5">
    <source>
        <dbReference type="PROSITE" id="PS50931"/>
    </source>
</evidence>
<keyword evidence="2" id="KW-0805">Transcription regulation</keyword>
<dbReference type="PRINTS" id="PR00039">
    <property type="entry name" value="HTHLYSR"/>
</dbReference>
<proteinExistence type="inferred from homology"/>
<evidence type="ECO:0000313" key="7">
    <source>
        <dbReference type="Proteomes" id="UP000584867"/>
    </source>
</evidence>
<dbReference type="Gene3D" id="3.40.190.10">
    <property type="entry name" value="Periplasmic binding protein-like II"/>
    <property type="match status" value="2"/>
</dbReference>
<dbReference type="InterPro" id="IPR037402">
    <property type="entry name" value="YidZ_PBP2"/>
</dbReference>
<dbReference type="RefSeq" id="WP_184257718.1">
    <property type="nucleotide sequence ID" value="NZ_JACHIO010000015.1"/>
</dbReference>
<dbReference type="Gene3D" id="1.10.10.10">
    <property type="entry name" value="Winged helix-like DNA-binding domain superfamily/Winged helix DNA-binding domain"/>
    <property type="match status" value="1"/>
</dbReference>
<organism evidence="6 7">
    <name type="scientific">Granulicella mallensis</name>
    <dbReference type="NCBI Taxonomy" id="940614"/>
    <lineage>
        <taxon>Bacteria</taxon>
        <taxon>Pseudomonadati</taxon>
        <taxon>Acidobacteriota</taxon>
        <taxon>Terriglobia</taxon>
        <taxon>Terriglobales</taxon>
        <taxon>Acidobacteriaceae</taxon>
        <taxon>Granulicella</taxon>
    </lineage>
</organism>
<dbReference type="SUPFAM" id="SSF46785">
    <property type="entry name" value="Winged helix' DNA-binding domain"/>
    <property type="match status" value="1"/>
</dbReference>
<dbReference type="InterPro" id="IPR050389">
    <property type="entry name" value="LysR-type_TF"/>
</dbReference>
<keyword evidence="4" id="KW-0804">Transcription</keyword>
<dbReference type="EMBL" id="JACHIO010000015">
    <property type="protein sequence ID" value="MBB5065214.1"/>
    <property type="molecule type" value="Genomic_DNA"/>
</dbReference>
<name>A0A7W7ZS99_9BACT</name>
<dbReference type="SUPFAM" id="SSF53850">
    <property type="entry name" value="Periplasmic binding protein-like II"/>
    <property type="match status" value="1"/>
</dbReference>
<dbReference type="PANTHER" id="PTHR30118:SF15">
    <property type="entry name" value="TRANSCRIPTIONAL REGULATORY PROTEIN"/>
    <property type="match status" value="1"/>
</dbReference>
<dbReference type="GO" id="GO:0003677">
    <property type="term" value="F:DNA binding"/>
    <property type="evidence" value="ECO:0007669"/>
    <property type="project" value="UniProtKB-KW"/>
</dbReference>
<comment type="caution">
    <text evidence="6">The sequence shown here is derived from an EMBL/GenBank/DDBJ whole genome shotgun (WGS) entry which is preliminary data.</text>
</comment>
<dbReference type="Proteomes" id="UP000584867">
    <property type="component" value="Unassembled WGS sequence"/>
</dbReference>
<dbReference type="AlphaFoldDB" id="A0A7W7ZS99"/>
<evidence type="ECO:0000256" key="4">
    <source>
        <dbReference type="ARBA" id="ARBA00023163"/>
    </source>
</evidence>
<evidence type="ECO:0000256" key="3">
    <source>
        <dbReference type="ARBA" id="ARBA00023125"/>
    </source>
</evidence>
<dbReference type="InterPro" id="IPR036388">
    <property type="entry name" value="WH-like_DNA-bd_sf"/>
</dbReference>
<dbReference type="Pfam" id="PF00126">
    <property type="entry name" value="HTH_1"/>
    <property type="match status" value="1"/>
</dbReference>
<dbReference type="PANTHER" id="PTHR30118">
    <property type="entry name" value="HTH-TYPE TRANSCRIPTIONAL REGULATOR LEUO-RELATED"/>
    <property type="match status" value="1"/>
</dbReference>
<evidence type="ECO:0000256" key="1">
    <source>
        <dbReference type="ARBA" id="ARBA00009437"/>
    </source>
</evidence>
<dbReference type="CDD" id="cd08417">
    <property type="entry name" value="PBP2_Nitroaromatics_like"/>
    <property type="match status" value="1"/>
</dbReference>
<sequence length="307" mass="34862">MRLTQLRQADLNLLVVFAVMAEERNVSRAASRLLLSQPAVSRALQRLRELFHDDLLVRTTTSYELTPQGQRLMQELEVMLPRLDRLISGGEFDPAKEVARFRIAVTDQAATVFSPLLCREILPVAGKVAFELMGWRPDRFEALARGSLDLVLDAEEVKIPSPLQRMELYEEEFVCVVSASRGRGEKLTLKQYLEGEHIGVSTLGDSQTIPDDRLAALGHKRNVVMQVPYFSAAIHSVPQTKLIATVPRRFAQAYARDRRIKLLVPPEPMHSFKYVMVWHPRVNTDAAHIWLRKTIQMLGRSLSEQNS</sequence>
<dbReference type="PROSITE" id="PS50931">
    <property type="entry name" value="HTH_LYSR"/>
    <property type="match status" value="1"/>
</dbReference>
<dbReference type="InterPro" id="IPR000847">
    <property type="entry name" value="LysR_HTH_N"/>
</dbReference>
<evidence type="ECO:0000313" key="6">
    <source>
        <dbReference type="EMBL" id="MBB5065214.1"/>
    </source>
</evidence>
<gene>
    <name evidence="6" type="ORF">HDF15_003577</name>
</gene>
<keyword evidence="3 6" id="KW-0238">DNA-binding</keyword>
<accession>A0A7W7ZS99</accession>
<evidence type="ECO:0000256" key="2">
    <source>
        <dbReference type="ARBA" id="ARBA00023015"/>
    </source>
</evidence>
<feature type="domain" description="HTH lysR-type" evidence="5">
    <location>
        <begin position="10"/>
        <end position="66"/>
    </location>
</feature>
<reference evidence="6 7" key="1">
    <citation type="submission" date="2020-08" db="EMBL/GenBank/DDBJ databases">
        <title>Genomic Encyclopedia of Type Strains, Phase IV (KMG-V): Genome sequencing to study the core and pangenomes of soil and plant-associated prokaryotes.</title>
        <authorList>
            <person name="Whitman W."/>
        </authorList>
    </citation>
    <scope>NUCLEOTIDE SEQUENCE [LARGE SCALE GENOMIC DNA]</scope>
    <source>
        <strain evidence="6 7">X5P3</strain>
    </source>
</reference>